<keyword evidence="13" id="KW-1185">Reference proteome</keyword>
<dbReference type="Pfam" id="PF00528">
    <property type="entry name" value="BPD_transp_1"/>
    <property type="match status" value="1"/>
</dbReference>
<dbReference type="EMBL" id="FWEY01000009">
    <property type="protein sequence ID" value="SLM52783.1"/>
    <property type="molecule type" value="Genomic_DNA"/>
</dbReference>
<feature type="transmembrane region" description="Helical" evidence="9">
    <location>
        <begin position="351"/>
        <end position="373"/>
    </location>
</feature>
<dbReference type="STRING" id="43064.SAMN04488086_11627"/>
<evidence type="ECO:0000256" key="2">
    <source>
        <dbReference type="ARBA" id="ARBA00009047"/>
    </source>
</evidence>
<feature type="transmembrane region" description="Helical" evidence="9">
    <location>
        <begin position="217"/>
        <end position="241"/>
    </location>
</feature>
<dbReference type="InterPro" id="IPR000515">
    <property type="entry name" value="MetI-like"/>
</dbReference>
<name>A0A1W1IJ60_9LACT</name>
<protein>
    <recommendedName>
        <fullName evidence="10">Maltose/maltodextrin transport system permease protein</fullName>
    </recommendedName>
</protein>
<dbReference type="OrthoDB" id="9778687at2"/>
<comment type="subcellular location">
    <subcellularLocation>
        <location evidence="1 9">Cell membrane</location>
        <topology evidence="1 9">Multi-pass membrane protein</topology>
    </subcellularLocation>
</comment>
<keyword evidence="5 10" id="KW-0762">Sugar transport</keyword>
<dbReference type="CDD" id="cd06261">
    <property type="entry name" value="TM_PBP2"/>
    <property type="match status" value="1"/>
</dbReference>
<evidence type="ECO:0000256" key="9">
    <source>
        <dbReference type="RuleBase" id="RU363032"/>
    </source>
</evidence>
<dbReference type="SUPFAM" id="SSF160964">
    <property type="entry name" value="MalF N-terminal region-like"/>
    <property type="match status" value="1"/>
</dbReference>
<feature type="transmembrane region" description="Helical" evidence="9">
    <location>
        <begin position="304"/>
        <end position="330"/>
    </location>
</feature>
<dbReference type="GO" id="GO:0042956">
    <property type="term" value="P:maltodextrin transmembrane transport"/>
    <property type="evidence" value="ECO:0007669"/>
    <property type="project" value="TreeGrafter"/>
</dbReference>
<dbReference type="Proteomes" id="UP000195985">
    <property type="component" value="Unassembled WGS sequence"/>
</dbReference>
<dbReference type="SUPFAM" id="SSF161098">
    <property type="entry name" value="MetI-like"/>
    <property type="match status" value="1"/>
</dbReference>
<feature type="transmembrane region" description="Helical" evidence="9">
    <location>
        <begin position="41"/>
        <end position="59"/>
    </location>
</feature>
<keyword evidence="4 10" id="KW-1003">Cell membrane</keyword>
<dbReference type="PROSITE" id="PS50928">
    <property type="entry name" value="ABC_TM1"/>
    <property type="match status" value="1"/>
</dbReference>
<reference evidence="13" key="1">
    <citation type="submission" date="2016-04" db="EMBL/GenBank/DDBJ databases">
        <authorList>
            <person name="Strepis N."/>
        </authorList>
    </citation>
    <scope>NUCLEOTIDE SEQUENCE [LARGE SCALE GENOMIC DNA]</scope>
</reference>
<evidence type="ECO:0000256" key="7">
    <source>
        <dbReference type="ARBA" id="ARBA00022989"/>
    </source>
</evidence>
<dbReference type="Gene3D" id="1.10.3720.10">
    <property type="entry name" value="MetI-like"/>
    <property type="match status" value="1"/>
</dbReference>
<dbReference type="GO" id="GO:0015423">
    <property type="term" value="F:ABC-type maltose transporter activity"/>
    <property type="evidence" value="ECO:0007669"/>
    <property type="project" value="TreeGrafter"/>
</dbReference>
<keyword evidence="8 9" id="KW-0472">Membrane</keyword>
<organism evidence="12 13">
    <name type="scientific">Trichococcus pasteurii</name>
    <dbReference type="NCBI Taxonomy" id="43064"/>
    <lineage>
        <taxon>Bacteria</taxon>
        <taxon>Bacillati</taxon>
        <taxon>Bacillota</taxon>
        <taxon>Bacilli</taxon>
        <taxon>Lactobacillales</taxon>
        <taxon>Carnobacteriaceae</taxon>
        <taxon>Trichococcus</taxon>
    </lineage>
</organism>
<feature type="domain" description="ABC transmembrane type-1" evidence="11">
    <location>
        <begin position="218"/>
        <end position="439"/>
    </location>
</feature>
<comment type="function">
    <text evidence="10">Part of the ABC transporter complex MalEFGK involved in maltose/maltodextrin import. Probably responsible for the translocation of the substrate across the membrane.</text>
</comment>
<evidence type="ECO:0000256" key="1">
    <source>
        <dbReference type="ARBA" id="ARBA00004651"/>
    </source>
</evidence>
<evidence type="ECO:0000256" key="4">
    <source>
        <dbReference type="ARBA" id="ARBA00022475"/>
    </source>
</evidence>
<feature type="transmembrane region" description="Helical" evidence="9">
    <location>
        <begin position="253"/>
        <end position="273"/>
    </location>
</feature>
<feature type="transmembrane region" description="Helical" evidence="9">
    <location>
        <begin position="418"/>
        <end position="440"/>
    </location>
</feature>
<evidence type="ECO:0000256" key="8">
    <source>
        <dbReference type="ARBA" id="ARBA00023136"/>
    </source>
</evidence>
<evidence type="ECO:0000256" key="5">
    <source>
        <dbReference type="ARBA" id="ARBA00022597"/>
    </source>
</evidence>
<dbReference type="AlphaFoldDB" id="A0A1W1IJ60"/>
<sequence length="449" mass="49746">MFKKKSYGQQMTFRELFKEGDVATKLSFVVMGAANLANKQYLKGLIFLFSQIAFFYWLIRNGLRALSMLATLGTQSQGLVFDERLGIEVLQEGDNSMLLLLFGIAAIVICLLLVGLYVINLKSARNIHELKKAGKKIPSTMDDLASLLNERFHATLMTIPLLGVLLFTVLPLLYMISIAFTNYDHTHLPPKNLFTWVGFVNFGNVISGNMADTFFPVLGWTLIWATLATVTCFFFGILLALLINTKGLKFKGVWRTIFVTTMAVPQFISLLVMRNLLNGAGPINATLLNLGLIDSAIPFLTDPIWAKITVIVVNMWIGIPATMLVSTGIIQNLPTDQIEAARIDGANKLQIFRNITFPQILFVMMPALIQQFIGNINNFNVIFLLTGGGPSNSDFYGAGSTDLLVTWLYNLTVNTMDYNLASVIGILIFILSAAFSLLAYTRTNSFKEG</sequence>
<dbReference type="RefSeq" id="WP_086943529.1">
    <property type="nucleotide sequence ID" value="NZ_FONM01000016.1"/>
</dbReference>
<keyword evidence="6 9" id="KW-0812">Transmembrane</keyword>
<dbReference type="GO" id="GO:1990060">
    <property type="term" value="C:maltose transport complex"/>
    <property type="evidence" value="ECO:0007669"/>
    <property type="project" value="TreeGrafter"/>
</dbReference>
<evidence type="ECO:0000313" key="13">
    <source>
        <dbReference type="Proteomes" id="UP000195985"/>
    </source>
</evidence>
<feature type="transmembrane region" description="Helical" evidence="9">
    <location>
        <begin position="98"/>
        <end position="119"/>
    </location>
</feature>
<feature type="transmembrane region" description="Helical" evidence="9">
    <location>
        <begin position="159"/>
        <end position="180"/>
    </location>
</feature>
<gene>
    <name evidence="12" type="ORF">TPAS_2490</name>
</gene>
<evidence type="ECO:0000256" key="6">
    <source>
        <dbReference type="ARBA" id="ARBA00022692"/>
    </source>
</evidence>
<evidence type="ECO:0000256" key="10">
    <source>
        <dbReference type="RuleBase" id="RU367050"/>
    </source>
</evidence>
<proteinExistence type="inferred from homology"/>
<dbReference type="PANTHER" id="PTHR47314:SF1">
    <property type="entry name" value="MALTOSE_MALTODEXTRIN TRANSPORT SYSTEM PERMEASE PROTEIN MALF"/>
    <property type="match status" value="1"/>
</dbReference>
<accession>A0A1W1IJ60</accession>
<keyword evidence="3 9" id="KW-0813">Transport</keyword>
<keyword evidence="7 9" id="KW-1133">Transmembrane helix</keyword>
<comment type="similarity">
    <text evidence="2 10">Belongs to the binding-protein-dependent transport system permease family. MalFG subfamily.</text>
</comment>
<dbReference type="InterPro" id="IPR035906">
    <property type="entry name" value="MetI-like_sf"/>
</dbReference>
<dbReference type="PANTHER" id="PTHR47314">
    <property type="entry name" value="MALTOSE/MALTODEXTRIN TRANSPORT SYSTEM PERMEASE PROTEIN MALF"/>
    <property type="match status" value="1"/>
</dbReference>
<evidence type="ECO:0000313" key="12">
    <source>
        <dbReference type="EMBL" id="SLM52783.1"/>
    </source>
</evidence>
<evidence type="ECO:0000256" key="3">
    <source>
        <dbReference type="ARBA" id="ARBA00022448"/>
    </source>
</evidence>
<evidence type="ECO:0000259" key="11">
    <source>
        <dbReference type="PROSITE" id="PS50928"/>
    </source>
</evidence>